<accession>A0A939NGN7</accession>
<keyword evidence="1" id="KW-1133">Transmembrane helix</keyword>
<feature type="transmembrane region" description="Helical" evidence="1">
    <location>
        <begin position="6"/>
        <end position="24"/>
    </location>
</feature>
<protein>
    <submittedName>
        <fullName evidence="2">Uncharacterized protein</fullName>
    </submittedName>
</protein>
<keyword evidence="1" id="KW-0472">Membrane</keyword>
<evidence type="ECO:0000313" key="2">
    <source>
        <dbReference type="EMBL" id="MBO1915937.1"/>
    </source>
</evidence>
<organism evidence="2 3">
    <name type="scientific">Providencia rettgeri</name>
    <dbReference type="NCBI Taxonomy" id="587"/>
    <lineage>
        <taxon>Bacteria</taxon>
        <taxon>Pseudomonadati</taxon>
        <taxon>Pseudomonadota</taxon>
        <taxon>Gammaproteobacteria</taxon>
        <taxon>Enterobacterales</taxon>
        <taxon>Morganellaceae</taxon>
        <taxon>Providencia</taxon>
    </lineage>
</organism>
<feature type="transmembrane region" description="Helical" evidence="1">
    <location>
        <begin position="58"/>
        <end position="80"/>
    </location>
</feature>
<dbReference type="Proteomes" id="UP000664477">
    <property type="component" value="Unassembled WGS sequence"/>
</dbReference>
<evidence type="ECO:0000256" key="1">
    <source>
        <dbReference type="SAM" id="Phobius"/>
    </source>
</evidence>
<evidence type="ECO:0000313" key="3">
    <source>
        <dbReference type="Proteomes" id="UP000664477"/>
    </source>
</evidence>
<feature type="transmembrane region" description="Helical" evidence="1">
    <location>
        <begin position="31"/>
        <end position="52"/>
    </location>
</feature>
<name>A0A939NGN7_PRORE</name>
<sequence>MFATFGTLLLTFVVLTILNISGLASLLYCGALLCSIFISMMIMIPLLLLFSIENSIKLQLVWVVIVASCLISFLSNRHYLDIYFNSIERKRIKSQKQNKKRKNSTGSIYIKLALLLIFSHNGNVKMSLATL</sequence>
<gene>
    <name evidence="2" type="ORF">J4727_04620</name>
</gene>
<keyword evidence="1" id="KW-0812">Transmembrane</keyword>
<comment type="caution">
    <text evidence="2">The sequence shown here is derived from an EMBL/GenBank/DDBJ whole genome shotgun (WGS) entry which is preliminary data.</text>
</comment>
<dbReference type="EMBL" id="JAGETQ010000014">
    <property type="protein sequence ID" value="MBO1915937.1"/>
    <property type="molecule type" value="Genomic_DNA"/>
</dbReference>
<reference evidence="2" key="1">
    <citation type="submission" date="2021-03" db="EMBL/GenBank/DDBJ databases">
        <title>Molecular epidemiology and mechanisms of colistin and carbapenem resistance in Enterobacteriaceae from clinical isolates, the environment and porcine samples in Pretoria, South Africa.</title>
        <authorList>
            <person name="Bogoshi D."/>
            <person name="Mbelle N.M."/>
            <person name="Naidoo V."/>
            <person name="Osei Sekyere J."/>
        </authorList>
    </citation>
    <scope>NUCLEOTIDE SEQUENCE</scope>
    <source>
        <strain evidence="2">C052</strain>
    </source>
</reference>
<proteinExistence type="predicted"/>
<dbReference type="AlphaFoldDB" id="A0A939NGN7"/>